<proteinExistence type="inferred from homology"/>
<dbReference type="HAMAP" id="MF_00311">
    <property type="entry name" value="ATP_synth_E_arch"/>
    <property type="match status" value="1"/>
</dbReference>
<dbReference type="AlphaFoldDB" id="A0A9D4VQ87"/>
<evidence type="ECO:0000256" key="4">
    <source>
        <dbReference type="SAM" id="Coils"/>
    </source>
</evidence>
<evidence type="ECO:0000313" key="5">
    <source>
        <dbReference type="EMBL" id="KAI5388050.1"/>
    </source>
</evidence>
<name>A0A9D4VQ87_PEA</name>
<evidence type="ECO:0000256" key="1">
    <source>
        <dbReference type="ARBA" id="ARBA00005901"/>
    </source>
</evidence>
<keyword evidence="6" id="KW-1185">Reference proteome</keyword>
<evidence type="ECO:0000313" key="6">
    <source>
        <dbReference type="Proteomes" id="UP001058974"/>
    </source>
</evidence>
<dbReference type="InterPro" id="IPR038495">
    <property type="entry name" value="ATPase_E_C"/>
</dbReference>
<comment type="caution">
    <text evidence="5">The sequence shown here is derived from an EMBL/GenBank/DDBJ whole genome shotgun (WGS) entry which is preliminary data.</text>
</comment>
<gene>
    <name evidence="5" type="ORF">KIW84_073947</name>
</gene>
<reference evidence="5 6" key="1">
    <citation type="journal article" date="2022" name="Nat. Genet.">
        <title>Improved pea reference genome and pan-genome highlight genomic features and evolutionary characteristics.</title>
        <authorList>
            <person name="Yang T."/>
            <person name="Liu R."/>
            <person name="Luo Y."/>
            <person name="Hu S."/>
            <person name="Wang D."/>
            <person name="Wang C."/>
            <person name="Pandey M.K."/>
            <person name="Ge S."/>
            <person name="Xu Q."/>
            <person name="Li N."/>
            <person name="Li G."/>
            <person name="Huang Y."/>
            <person name="Saxena R.K."/>
            <person name="Ji Y."/>
            <person name="Li M."/>
            <person name="Yan X."/>
            <person name="He Y."/>
            <person name="Liu Y."/>
            <person name="Wang X."/>
            <person name="Xiang C."/>
            <person name="Varshney R.K."/>
            <person name="Ding H."/>
            <person name="Gao S."/>
            <person name="Zong X."/>
        </authorList>
    </citation>
    <scope>NUCLEOTIDE SEQUENCE [LARGE SCALE GENOMIC DNA]</scope>
    <source>
        <strain evidence="5 6">cv. Zhongwan 6</strain>
    </source>
</reference>
<evidence type="ECO:0000256" key="2">
    <source>
        <dbReference type="ARBA" id="ARBA00022448"/>
    </source>
</evidence>
<dbReference type="Gramene" id="Psat07G0394700-T1">
    <property type="protein sequence ID" value="KAI5388050.1"/>
    <property type="gene ID" value="KIW84_073947"/>
</dbReference>
<evidence type="ECO:0000256" key="3">
    <source>
        <dbReference type="ARBA" id="ARBA00023065"/>
    </source>
</evidence>
<keyword evidence="3" id="KW-0406">Ion transport</keyword>
<dbReference type="Pfam" id="PF01991">
    <property type="entry name" value="vATP-synt_E"/>
    <property type="match status" value="1"/>
</dbReference>
<dbReference type="Gene3D" id="3.30.2320.30">
    <property type="entry name" value="ATP synthase, E subunit, C-terminal"/>
    <property type="match status" value="1"/>
</dbReference>
<keyword evidence="2" id="KW-0813">Transport</keyword>
<dbReference type="SUPFAM" id="SSF160527">
    <property type="entry name" value="V-type ATPase subunit E-like"/>
    <property type="match status" value="1"/>
</dbReference>
<dbReference type="Gramene" id="PSAT_LOCUS30981_t1">
    <property type="protein sequence ID" value="CAL5212643.1"/>
    <property type="gene ID" value="PSAT_LOCUS30981"/>
</dbReference>
<dbReference type="Gramene" id="Psat7g175080.1">
    <property type="protein sequence ID" value="Psat7g175080.1.cds"/>
    <property type="gene ID" value="Psat7g175080"/>
</dbReference>
<dbReference type="Proteomes" id="UP001058974">
    <property type="component" value="Chromosome 7"/>
</dbReference>
<protein>
    <submittedName>
        <fullName evidence="5">V-type proton ATPase subunit E2</fullName>
    </submittedName>
</protein>
<keyword evidence="4" id="KW-0175">Coiled coil</keyword>
<dbReference type="OrthoDB" id="10263003at2759"/>
<dbReference type="GO" id="GO:0046961">
    <property type="term" value="F:proton-transporting ATPase activity, rotational mechanism"/>
    <property type="evidence" value="ECO:0007669"/>
    <property type="project" value="InterPro"/>
</dbReference>
<dbReference type="InterPro" id="IPR002842">
    <property type="entry name" value="ATPase_V1_Esu"/>
</dbReference>
<accession>A0A9D4VQ87</accession>
<feature type="coiled-coil region" evidence="4">
    <location>
        <begin position="7"/>
        <end position="61"/>
    </location>
</feature>
<organism evidence="5 6">
    <name type="scientific">Pisum sativum</name>
    <name type="common">Garden pea</name>
    <name type="synonym">Lathyrus oleraceus</name>
    <dbReference type="NCBI Taxonomy" id="3888"/>
    <lineage>
        <taxon>Eukaryota</taxon>
        <taxon>Viridiplantae</taxon>
        <taxon>Streptophyta</taxon>
        <taxon>Embryophyta</taxon>
        <taxon>Tracheophyta</taxon>
        <taxon>Spermatophyta</taxon>
        <taxon>Magnoliopsida</taxon>
        <taxon>eudicotyledons</taxon>
        <taxon>Gunneridae</taxon>
        <taxon>Pentapetalae</taxon>
        <taxon>rosids</taxon>
        <taxon>fabids</taxon>
        <taxon>Fabales</taxon>
        <taxon>Fabaceae</taxon>
        <taxon>Papilionoideae</taxon>
        <taxon>50 kb inversion clade</taxon>
        <taxon>NPAAA clade</taxon>
        <taxon>Hologalegina</taxon>
        <taxon>IRL clade</taxon>
        <taxon>Fabeae</taxon>
        <taxon>Lathyrus</taxon>
    </lineage>
</organism>
<dbReference type="Gene3D" id="6.10.250.1620">
    <property type="match status" value="1"/>
</dbReference>
<sequence>MKDADVSKQIQQMIRFIRQEAEEKANEISVAAEEEFNIEKLQLLEAEKRKIRQEYERKAKQIDVRRKIEYSMQLNASRIKVLQAQDEVVNSMKDAAKKGLLRLSSDKKVYKKLIKEIIVQGLLRMREQSLLLRCRETDYKLVESLLEEAKKEYSEKANVQPPTIALDDRVYLPPHPKNSGVDSHEAFCSGGVVLASQDGKIVLENTLDARLDVIFRQKLPEIRKRLLA</sequence>
<dbReference type="EMBL" id="JAMSHJ010000007">
    <property type="protein sequence ID" value="KAI5388050.1"/>
    <property type="molecule type" value="Genomic_DNA"/>
</dbReference>
<dbReference type="GO" id="GO:0033178">
    <property type="term" value="C:proton-transporting two-sector ATPase complex, catalytic domain"/>
    <property type="evidence" value="ECO:0007669"/>
    <property type="project" value="InterPro"/>
</dbReference>
<comment type="similarity">
    <text evidence="1">Belongs to the V-ATPase E subunit family.</text>
</comment>
<dbReference type="PANTHER" id="PTHR45715">
    <property type="entry name" value="ATPASE H+-TRANSPORTING V1 SUBUNIT E1A-RELATED"/>
    <property type="match status" value="1"/>
</dbReference>